<dbReference type="CDD" id="cd14959">
    <property type="entry name" value="NHL_brat_like"/>
    <property type="match status" value="1"/>
</dbReference>
<dbReference type="SMART" id="SM00184">
    <property type="entry name" value="RING"/>
    <property type="match status" value="2"/>
</dbReference>
<dbReference type="SMART" id="SM00336">
    <property type="entry name" value="BBOX"/>
    <property type="match status" value="1"/>
</dbReference>
<dbReference type="PANTHER" id="PTHR24104">
    <property type="entry name" value="E3 UBIQUITIN-PROTEIN LIGASE NHLRC1-RELATED"/>
    <property type="match status" value="1"/>
</dbReference>
<dbReference type="SUPFAM" id="SSF101898">
    <property type="entry name" value="NHL repeat"/>
    <property type="match status" value="1"/>
</dbReference>
<evidence type="ECO:0000256" key="1">
    <source>
        <dbReference type="ARBA" id="ARBA00022553"/>
    </source>
</evidence>
<dbReference type="AlphaFoldDB" id="W6UFJ8"/>
<dbReference type="OrthoDB" id="342730at2759"/>
<dbReference type="PROSITE" id="PS51125">
    <property type="entry name" value="NHL"/>
    <property type="match status" value="1"/>
</dbReference>
<dbReference type="PANTHER" id="PTHR24104:SF51">
    <property type="entry name" value="SMP-30_GLUCONOLACTONASE_LRE-LIKE REGION DOMAIN-CONTAINING PROTEIN"/>
    <property type="match status" value="1"/>
</dbReference>
<dbReference type="GO" id="GO:0008270">
    <property type="term" value="F:zinc ion binding"/>
    <property type="evidence" value="ECO:0007669"/>
    <property type="project" value="UniProtKB-KW"/>
</dbReference>
<dbReference type="RefSeq" id="XP_024351079.1">
    <property type="nucleotide sequence ID" value="XM_024494458.1"/>
</dbReference>
<dbReference type="Proteomes" id="UP000019149">
    <property type="component" value="Unassembled WGS sequence"/>
</dbReference>
<dbReference type="OMA" id="RSARCNN"/>
<dbReference type="Gene3D" id="3.30.40.10">
    <property type="entry name" value="Zinc/RING finger domain, C3HC4 (zinc finger)"/>
    <property type="match status" value="1"/>
</dbReference>
<feature type="domain" description="RING-type" evidence="8">
    <location>
        <begin position="36"/>
        <end position="79"/>
    </location>
</feature>
<evidence type="ECO:0000256" key="3">
    <source>
        <dbReference type="ARBA" id="ARBA00022737"/>
    </source>
</evidence>
<dbReference type="Pfam" id="PF13445">
    <property type="entry name" value="zf-RING_UBOX"/>
    <property type="match status" value="1"/>
</dbReference>
<dbReference type="InterPro" id="IPR027370">
    <property type="entry name" value="Znf-RING_euk"/>
</dbReference>
<dbReference type="GeneID" id="36340924"/>
<evidence type="ECO:0000313" key="10">
    <source>
        <dbReference type="EMBL" id="EUB59883.1"/>
    </source>
</evidence>
<keyword evidence="1" id="KW-0597">Phosphoprotein</keyword>
<accession>W6UFJ8</accession>
<dbReference type="Gene3D" id="2.120.10.30">
    <property type="entry name" value="TolB, C-terminal domain"/>
    <property type="match status" value="1"/>
</dbReference>
<dbReference type="InterPro" id="IPR050952">
    <property type="entry name" value="TRIM-NHL_E3_ligases"/>
</dbReference>
<evidence type="ECO:0000313" key="11">
    <source>
        <dbReference type="Proteomes" id="UP000019149"/>
    </source>
</evidence>
<dbReference type="InterPro" id="IPR001258">
    <property type="entry name" value="NHL_repeat"/>
</dbReference>
<evidence type="ECO:0000256" key="5">
    <source>
        <dbReference type="ARBA" id="ARBA00022833"/>
    </source>
</evidence>
<dbReference type="Pfam" id="PF01436">
    <property type="entry name" value="NHL"/>
    <property type="match status" value="1"/>
</dbReference>
<dbReference type="PROSITE" id="PS50089">
    <property type="entry name" value="ZF_RING_2"/>
    <property type="match status" value="1"/>
</dbReference>
<keyword evidence="11" id="KW-1185">Reference proteome</keyword>
<comment type="caution">
    <text evidence="10">The sequence shown here is derived from an EMBL/GenBank/DDBJ whole genome shotgun (WGS) entry which is preliminary data.</text>
</comment>
<feature type="domain" description="B box-type" evidence="9">
    <location>
        <begin position="106"/>
        <end position="153"/>
    </location>
</feature>
<dbReference type="CDD" id="cd19757">
    <property type="entry name" value="Bbox1"/>
    <property type="match status" value="1"/>
</dbReference>
<dbReference type="STRING" id="6210.W6UFJ8"/>
<dbReference type="InterPro" id="IPR001841">
    <property type="entry name" value="Znf_RING"/>
</dbReference>
<dbReference type="InterPro" id="IPR000315">
    <property type="entry name" value="Znf_B-box"/>
</dbReference>
<evidence type="ECO:0000256" key="2">
    <source>
        <dbReference type="ARBA" id="ARBA00022723"/>
    </source>
</evidence>
<dbReference type="GO" id="GO:0000209">
    <property type="term" value="P:protein polyubiquitination"/>
    <property type="evidence" value="ECO:0007669"/>
    <property type="project" value="TreeGrafter"/>
</dbReference>
<dbReference type="CTD" id="36340924"/>
<keyword evidence="5" id="KW-0862">Zinc</keyword>
<organism evidence="10 11">
    <name type="scientific">Echinococcus granulosus</name>
    <name type="common">Hydatid tapeworm</name>
    <dbReference type="NCBI Taxonomy" id="6210"/>
    <lineage>
        <taxon>Eukaryota</taxon>
        <taxon>Metazoa</taxon>
        <taxon>Spiralia</taxon>
        <taxon>Lophotrochozoa</taxon>
        <taxon>Platyhelminthes</taxon>
        <taxon>Cestoda</taxon>
        <taxon>Eucestoda</taxon>
        <taxon>Cyclophyllidea</taxon>
        <taxon>Taeniidae</taxon>
        <taxon>Echinococcus</taxon>
        <taxon>Echinococcus granulosus group</taxon>
    </lineage>
</organism>
<dbReference type="GO" id="GO:0061630">
    <property type="term" value="F:ubiquitin protein ligase activity"/>
    <property type="evidence" value="ECO:0007669"/>
    <property type="project" value="TreeGrafter"/>
</dbReference>
<dbReference type="GO" id="GO:0043161">
    <property type="term" value="P:proteasome-mediated ubiquitin-dependent protein catabolic process"/>
    <property type="evidence" value="ECO:0007669"/>
    <property type="project" value="TreeGrafter"/>
</dbReference>
<sequence length="826" mass="92099">MSSAASDDDKINTSLLSDEILKDEELEGSQSLWNQCSICNNRFTDPIILNCLHVFDRSCLFPQQKCEGLTEFIKCPRCDRISGGVKTLPPYDLSLVDQSEPADEYFDVVTCSVCTEGKEAQYRCIQCDGTLCSRCRETHKVMKLFSSHEVLDLTEDDKKSLSRVNNTTQNGSSSDCAYHPHDTYRLFCMSCRDTNKSQIEEMVDVWMSAIASVKEEFLQKNREIHSDIEMRLMGQIEQIRKVIDHIEFANEFCSSYLPKCSDLQIGKLVKVVMGCLEYLRSVEFHSDMPSRIIFSKAHENVRNFIRTNFGTFDLPSSQDNALVLAFPPDRSMSLSAYPISDIANALSNLNVNRSISHDDAFVTQNLSLPLNNDNAIDSIRSSMNGSLSLIPSHQEQMDNATTSISPWGDPGTFGTVSTGYKPATSSINGLHINHGGLNANNLSLRSSLQLGLRSGLDLDLPSVLSRPSLPNNYNLSLYEYSRLRSARCNNMALLVKFGTMGNELGRFNSPHGFCLGFDEEIVVADTYNHRIQIFSKSGEYLSYFGVSGKVDGLLWFPRKVAIIRQSQRYVVCDRGNERSRMQLFSRSGHFVRRIQIKFIDIVAGLAINQQGQIVAVDSVTPGVFVVSEEGDLIHWLDCSTFMKEPSDIAIRGREYFICDFKAHCVVVIQEDGQYLRTIGGESITDFPNGIDVSGQGDVLVGDSHGNRFHIAVFTGKGDLISEFVCMQTKVSRSCCLKITNEGFIVTLARSSNNVLIMSTLYPTMRAVLEINNPKLACCSCKVIMEGRVPCLNSTTGGKFVHLGVLLFKVCVRTIYVSSCRTLSLVN</sequence>
<keyword evidence="3" id="KW-0677">Repeat</keyword>
<keyword evidence="2" id="KW-0479">Metal-binding</keyword>
<proteinExistence type="predicted"/>
<reference evidence="10 11" key="1">
    <citation type="journal article" date="2013" name="Nat. Genet.">
        <title>The genome of the hydatid tapeworm Echinococcus granulosus.</title>
        <authorList>
            <person name="Zheng H."/>
            <person name="Zhang W."/>
            <person name="Zhang L."/>
            <person name="Zhang Z."/>
            <person name="Li J."/>
            <person name="Lu G."/>
            <person name="Zhu Y."/>
            <person name="Wang Y."/>
            <person name="Huang Y."/>
            <person name="Liu J."/>
            <person name="Kang H."/>
            <person name="Chen J."/>
            <person name="Wang L."/>
            <person name="Chen A."/>
            <person name="Yu S."/>
            <person name="Gao Z."/>
            <person name="Jin L."/>
            <person name="Gu W."/>
            <person name="Wang Z."/>
            <person name="Zhao L."/>
            <person name="Shi B."/>
            <person name="Wen H."/>
            <person name="Lin R."/>
            <person name="Jones M.K."/>
            <person name="Brejova B."/>
            <person name="Vinar T."/>
            <person name="Zhao G."/>
            <person name="McManus D.P."/>
            <person name="Chen Z."/>
            <person name="Zhou Y."/>
            <person name="Wang S."/>
        </authorList>
    </citation>
    <scope>NUCLEOTIDE SEQUENCE [LARGE SCALE GENOMIC DNA]</scope>
</reference>
<feature type="repeat" description="NHL" evidence="7">
    <location>
        <begin position="496"/>
        <end position="537"/>
    </location>
</feature>
<protein>
    <submittedName>
        <fullName evidence="10">Brain tumor protein</fullName>
    </submittedName>
</protein>
<dbReference type="Gene3D" id="3.30.160.60">
    <property type="entry name" value="Classic Zinc Finger"/>
    <property type="match status" value="1"/>
</dbReference>
<dbReference type="SUPFAM" id="SSF57850">
    <property type="entry name" value="RING/U-box"/>
    <property type="match status" value="1"/>
</dbReference>
<dbReference type="KEGG" id="egl:EGR_05209"/>
<evidence type="ECO:0000256" key="7">
    <source>
        <dbReference type="PROSITE-ProRule" id="PRU00504"/>
    </source>
</evidence>
<dbReference type="EMBL" id="APAU02000037">
    <property type="protein sequence ID" value="EUB59883.1"/>
    <property type="molecule type" value="Genomic_DNA"/>
</dbReference>
<dbReference type="InterPro" id="IPR011042">
    <property type="entry name" value="6-blade_b-propeller_TolB-like"/>
</dbReference>
<keyword evidence="4 6" id="KW-0863">Zinc-finger</keyword>
<evidence type="ECO:0000259" key="8">
    <source>
        <dbReference type="PROSITE" id="PS50089"/>
    </source>
</evidence>
<evidence type="ECO:0000256" key="4">
    <source>
        <dbReference type="ARBA" id="ARBA00022771"/>
    </source>
</evidence>
<name>W6UFJ8_ECHGR</name>
<gene>
    <name evidence="10" type="ORF">EGR_05209</name>
</gene>
<evidence type="ECO:0000259" key="9">
    <source>
        <dbReference type="PROSITE" id="PS50119"/>
    </source>
</evidence>
<evidence type="ECO:0000256" key="6">
    <source>
        <dbReference type="PROSITE-ProRule" id="PRU00024"/>
    </source>
</evidence>
<dbReference type="PROSITE" id="PS50119">
    <property type="entry name" value="ZF_BBOX"/>
    <property type="match status" value="1"/>
</dbReference>
<dbReference type="InterPro" id="IPR013083">
    <property type="entry name" value="Znf_RING/FYVE/PHD"/>
</dbReference>